<gene>
    <name evidence="1" type="ORF">SAMN05444143_102175</name>
</gene>
<reference evidence="2" key="1">
    <citation type="submission" date="2016-10" db="EMBL/GenBank/DDBJ databases">
        <authorList>
            <person name="Varghese N."/>
            <person name="Submissions S."/>
        </authorList>
    </citation>
    <scope>NUCLEOTIDE SEQUENCE [LARGE SCALE GENOMIC DNA]</scope>
    <source>
        <strain evidence="2">DSM 4002</strain>
    </source>
</reference>
<protein>
    <submittedName>
        <fullName evidence="1">Uncharacterized protein</fullName>
    </submittedName>
</protein>
<evidence type="ECO:0000313" key="2">
    <source>
        <dbReference type="Proteomes" id="UP000182961"/>
    </source>
</evidence>
<name>A0A1I4TLI4_9FLAO</name>
<keyword evidence="2" id="KW-1185">Reference proteome</keyword>
<accession>A0A1I4TLI4</accession>
<sequence length="209" mass="24733">MNNTSSYSNHCFYYLLKGTLYRSQNNPEDLIEINQEFKNNDLIEARKRVFEVYQNTIDVLLQSKGENYKSHDQARITLTNFIKKNHVNFIEIRTKLNSFYDKFDIEIDFDKGLSVYLVQSNTKTFTTLEGQVIYEDKLLLHDLNSEIKGLKESMYNALLTEYKLFQKFGYDCKDCIITMPKKNNLETKDTNYVLSTPINYNYENLLKNL</sequence>
<dbReference type="RefSeq" id="WP_024980132.1">
    <property type="nucleotide sequence ID" value="NZ_CBCRUM010000008.1"/>
</dbReference>
<dbReference type="EMBL" id="FOUT01000002">
    <property type="protein sequence ID" value="SFM77594.1"/>
    <property type="molecule type" value="Genomic_DNA"/>
</dbReference>
<dbReference type="Proteomes" id="UP000182961">
    <property type="component" value="Unassembled WGS sequence"/>
</dbReference>
<organism evidence="1 2">
    <name type="scientific">Flavobacterium succinicans</name>
    <dbReference type="NCBI Taxonomy" id="29536"/>
    <lineage>
        <taxon>Bacteria</taxon>
        <taxon>Pseudomonadati</taxon>
        <taxon>Bacteroidota</taxon>
        <taxon>Flavobacteriia</taxon>
        <taxon>Flavobacteriales</taxon>
        <taxon>Flavobacteriaceae</taxon>
        <taxon>Flavobacterium</taxon>
    </lineage>
</organism>
<evidence type="ECO:0000313" key="1">
    <source>
        <dbReference type="EMBL" id="SFM77594.1"/>
    </source>
</evidence>
<proteinExistence type="predicted"/>
<dbReference type="AlphaFoldDB" id="A0A1I4TLI4"/>